<protein>
    <submittedName>
        <fullName evidence="2">HDC00429</fullName>
    </submittedName>
</protein>
<dbReference type="EMBL" id="BK003292">
    <property type="protein sequence ID" value="DAA03491.1"/>
    <property type="molecule type" value="Genomic_DNA"/>
</dbReference>
<proteinExistence type="predicted"/>
<name>Q6IHX4_DROME</name>
<feature type="compositionally biased region" description="Basic and acidic residues" evidence="1">
    <location>
        <begin position="1"/>
        <end position="12"/>
    </location>
</feature>
<evidence type="ECO:0000313" key="2">
    <source>
        <dbReference type="EMBL" id="DAA03491.1"/>
    </source>
</evidence>
<gene>
    <name evidence="2" type="ORF">HDC00429</name>
</gene>
<evidence type="ECO:0000256" key="1">
    <source>
        <dbReference type="SAM" id="MobiDB-lite"/>
    </source>
</evidence>
<accession>Q6IHX4</accession>
<dbReference type="AlphaFoldDB" id="Q6IHX4"/>
<dbReference type="PeptideAtlas" id="Q6IHX4"/>
<feature type="region of interest" description="Disordered" evidence="1">
    <location>
        <begin position="1"/>
        <end position="25"/>
    </location>
</feature>
<organism evidence="2">
    <name type="scientific">Drosophila melanogaster</name>
    <name type="common">Fruit fly</name>
    <dbReference type="NCBI Taxonomy" id="7227"/>
    <lineage>
        <taxon>Eukaryota</taxon>
        <taxon>Metazoa</taxon>
        <taxon>Ecdysozoa</taxon>
        <taxon>Arthropoda</taxon>
        <taxon>Hexapoda</taxon>
        <taxon>Insecta</taxon>
        <taxon>Pterygota</taxon>
        <taxon>Neoptera</taxon>
        <taxon>Endopterygota</taxon>
        <taxon>Diptera</taxon>
        <taxon>Brachycera</taxon>
        <taxon>Muscomorpha</taxon>
        <taxon>Ephydroidea</taxon>
        <taxon>Drosophilidae</taxon>
        <taxon>Drosophila</taxon>
        <taxon>Sophophora</taxon>
    </lineage>
</organism>
<reference evidence="2" key="1">
    <citation type="journal article" date="2003" name="Genome Biol.">
        <title>An integrated gene annotation and transcriptional profiling approach towards the full gene content of the Drosophila genome.</title>
        <authorList>
            <person name="Hild M."/>
            <person name="Beckmann B."/>
            <person name="Haas S.A."/>
            <person name="Koch B."/>
            <person name="Solovyev V."/>
            <person name="Busold C."/>
            <person name="Fellenberg K."/>
            <person name="Boutros M."/>
            <person name="Vingron M."/>
            <person name="Sauer F."/>
            <person name="Hoheisel J.D."/>
            <person name="Paro R."/>
        </authorList>
    </citation>
    <scope>NUCLEOTIDE SEQUENCE</scope>
</reference>
<sequence length="184" mass="20602">MPRRPKEPEKRVQKPNGGHNDWSRNSFQPGVGQFGVASCEFRVWSPGIGVRGSGVWTPKFVVHGLSVRWNGVAMAMAVRLLRHHLGTPVGQLQSKTIRIRNISDDLKINMAARPTNLFVDPLAMQSIFPTARQQTTDSGLRTADSGLWTTDYGGSICPARLFVRRAGYKPLSRNFYVRLRKTTK</sequence>